<proteinExistence type="predicted"/>
<dbReference type="Gene3D" id="2.120.10.10">
    <property type="match status" value="1"/>
</dbReference>
<reference evidence="1" key="1">
    <citation type="submission" date="2018-05" db="EMBL/GenBank/DDBJ databases">
        <authorList>
            <person name="Lanie J.A."/>
            <person name="Ng W.-L."/>
            <person name="Kazmierczak K.M."/>
            <person name="Andrzejewski T.M."/>
            <person name="Davidsen T.M."/>
            <person name="Wayne K.J."/>
            <person name="Tettelin H."/>
            <person name="Glass J.I."/>
            <person name="Rusch D."/>
            <person name="Podicherti R."/>
            <person name="Tsui H.-C.T."/>
            <person name="Winkler M.E."/>
        </authorList>
    </citation>
    <scope>NUCLEOTIDE SEQUENCE</scope>
</reference>
<sequence>MKSMAPLYVLFALTSTAMSQAAVSQAPQLDAFAQKLLGVSDAQTAVWTKGARQGLIEVAPVNLPVNPPGDCNHYGWPVATMTKDTLIVMHRRIPGHRAKGAGKPHPRMSYGVVLRSTDEGKTWSEPYDLRDCMKAEDRLRGGVVPLSHRAKFDKGNKSTLGYKVHLHAIGAARSGAVVAVNNHGVFRSEDAGRTWKHFSKALREDTFKHQIINIGPRILDDPKHGLLVFGNWFGEVDQYHKYSEKLVALSSLDGGATWKAEEHPVGFKQYEPAALLHDGQYRFVTRDQNQVRAHRQMSWVPGQKPIIQKTNLQDPRLVDTVDLSFNPVTKRLEIVRSERHRMQLWLWSIDPKDWATGQWRRECRLLARKGGFYSVADGFHPAGAIIDKKRSVQHIFIYIGHPNGPAGVFRITRTLNTPKLKQLLAENN</sequence>
<name>A0A382G032_9ZZZZ</name>
<dbReference type="SUPFAM" id="SSF50939">
    <property type="entry name" value="Sialidases"/>
    <property type="match status" value="1"/>
</dbReference>
<protein>
    <recommendedName>
        <fullName evidence="2">Sialidase domain-containing protein</fullName>
    </recommendedName>
</protein>
<dbReference type="AlphaFoldDB" id="A0A382G032"/>
<organism evidence="1">
    <name type="scientific">marine metagenome</name>
    <dbReference type="NCBI Taxonomy" id="408172"/>
    <lineage>
        <taxon>unclassified sequences</taxon>
        <taxon>metagenomes</taxon>
        <taxon>ecological metagenomes</taxon>
    </lineage>
</organism>
<dbReference type="EMBL" id="UINC01052492">
    <property type="protein sequence ID" value="SVB67887.1"/>
    <property type="molecule type" value="Genomic_DNA"/>
</dbReference>
<dbReference type="InterPro" id="IPR036278">
    <property type="entry name" value="Sialidase_sf"/>
</dbReference>
<evidence type="ECO:0000313" key="1">
    <source>
        <dbReference type="EMBL" id="SVB67887.1"/>
    </source>
</evidence>
<accession>A0A382G032</accession>
<dbReference type="CDD" id="cd15482">
    <property type="entry name" value="Sialidase_non-viral"/>
    <property type="match status" value="1"/>
</dbReference>
<gene>
    <name evidence="1" type="ORF">METZ01_LOCUS220741</name>
</gene>
<evidence type="ECO:0008006" key="2">
    <source>
        <dbReference type="Google" id="ProtNLM"/>
    </source>
</evidence>